<evidence type="ECO:0000313" key="1">
    <source>
        <dbReference type="Proteomes" id="UP000095283"/>
    </source>
</evidence>
<accession>A0A1I7WWH7</accession>
<organism evidence="1 2">
    <name type="scientific">Heterorhabditis bacteriophora</name>
    <name type="common">Entomopathogenic nematode worm</name>
    <dbReference type="NCBI Taxonomy" id="37862"/>
    <lineage>
        <taxon>Eukaryota</taxon>
        <taxon>Metazoa</taxon>
        <taxon>Ecdysozoa</taxon>
        <taxon>Nematoda</taxon>
        <taxon>Chromadorea</taxon>
        <taxon>Rhabditida</taxon>
        <taxon>Rhabditina</taxon>
        <taxon>Rhabditomorpha</taxon>
        <taxon>Strongyloidea</taxon>
        <taxon>Heterorhabditidae</taxon>
        <taxon>Heterorhabditis</taxon>
    </lineage>
</organism>
<name>A0A1I7WWH7_HETBA</name>
<protein>
    <submittedName>
        <fullName evidence="2">Bacteriophage protein</fullName>
    </submittedName>
</protein>
<keyword evidence="1" id="KW-1185">Reference proteome</keyword>
<reference evidence="2" key="1">
    <citation type="submission" date="2016-11" db="UniProtKB">
        <authorList>
            <consortium name="WormBaseParasite"/>
        </authorList>
    </citation>
    <scope>IDENTIFICATION</scope>
</reference>
<sequence>MFTTVNSLFRSFSIVIDGYRRFCNTPRVLLRGMTMFEKNQLPLACEEHHRQQGQVASHEPYV</sequence>
<evidence type="ECO:0000313" key="2">
    <source>
        <dbReference type="WBParaSite" id="Hba_09552"/>
    </source>
</evidence>
<dbReference type="AlphaFoldDB" id="A0A1I7WWH7"/>
<dbReference type="WBParaSite" id="Hba_09552">
    <property type="protein sequence ID" value="Hba_09552"/>
    <property type="gene ID" value="Hba_09552"/>
</dbReference>
<proteinExistence type="predicted"/>
<dbReference type="Proteomes" id="UP000095283">
    <property type="component" value="Unplaced"/>
</dbReference>